<feature type="region of interest" description="Disordered" evidence="1">
    <location>
        <begin position="110"/>
        <end position="162"/>
    </location>
</feature>
<feature type="region of interest" description="Disordered" evidence="1">
    <location>
        <begin position="175"/>
        <end position="260"/>
    </location>
</feature>
<evidence type="ECO:0000313" key="3">
    <source>
        <dbReference type="Proteomes" id="UP000249619"/>
    </source>
</evidence>
<feature type="compositionally biased region" description="Acidic residues" evidence="1">
    <location>
        <begin position="380"/>
        <end position="399"/>
    </location>
</feature>
<feature type="region of interest" description="Disordered" evidence="1">
    <location>
        <begin position="349"/>
        <end position="412"/>
    </location>
</feature>
<feature type="compositionally biased region" description="Basic and acidic residues" evidence="1">
    <location>
        <begin position="293"/>
        <end position="303"/>
    </location>
</feature>
<gene>
    <name evidence="2" type="ORF">DDE83_004078</name>
</gene>
<name>A0A364N5N4_STELY</name>
<feature type="compositionally biased region" description="Basic and acidic residues" evidence="1">
    <location>
        <begin position="349"/>
        <end position="359"/>
    </location>
</feature>
<dbReference type="EMBL" id="QGDH01000049">
    <property type="protein sequence ID" value="RAR12546.1"/>
    <property type="molecule type" value="Genomic_DNA"/>
</dbReference>
<evidence type="ECO:0000313" key="2">
    <source>
        <dbReference type="EMBL" id="RAR12546.1"/>
    </source>
</evidence>
<reference evidence="3" key="1">
    <citation type="submission" date="2018-05" db="EMBL/GenBank/DDBJ databases">
        <title>Draft genome sequence of Stemphylium lycopersici strain CIDEFI 213.</title>
        <authorList>
            <person name="Medina R."/>
            <person name="Franco M.E.E."/>
            <person name="Lucentini C.G."/>
            <person name="Saparrat M.C.N."/>
            <person name="Balatti P.A."/>
        </authorList>
    </citation>
    <scope>NUCLEOTIDE SEQUENCE [LARGE SCALE GENOMIC DNA]</scope>
    <source>
        <strain evidence="3">CIDEFI 213</strain>
    </source>
</reference>
<feature type="compositionally biased region" description="Low complexity" evidence="1">
    <location>
        <begin position="283"/>
        <end position="292"/>
    </location>
</feature>
<feature type="compositionally biased region" description="Basic and acidic residues" evidence="1">
    <location>
        <begin position="249"/>
        <end position="260"/>
    </location>
</feature>
<accession>A0A364N5N4</accession>
<dbReference type="Proteomes" id="UP000249619">
    <property type="component" value="Unassembled WGS sequence"/>
</dbReference>
<keyword evidence="3" id="KW-1185">Reference proteome</keyword>
<feature type="compositionally biased region" description="Basic residues" evidence="1">
    <location>
        <begin position="184"/>
        <end position="195"/>
    </location>
</feature>
<proteinExistence type="predicted"/>
<evidence type="ECO:0000256" key="1">
    <source>
        <dbReference type="SAM" id="MobiDB-lite"/>
    </source>
</evidence>
<sequence length="412" mass="46293">MAPSKPSSSVTSTIKSITRNWKIDRVHECLPRALWPNKQFEATQWDLAILTLLSQISAIPNATIPDFRAKARRAIKARQERNGTAAGKVGWVKVTDLKSVLKEYEKEAAEAEAGKGAEEEEKSPVNIPLEFKELPKTPVAPEYDSEEEEEEGSSEPLPGGKYQYLSHVRPLKVDLNPMASAAKKPIRAKPTRGKKRQVEEEAALDPSTPEKPSLVQHDPDPRAPDDTGFLSDLEPEKAKQKERKKKRLSRLEQDRVRVPHWQRDLDEVAGDVSLLPNGTQVADAASAENATANDRDEEMRLETSLDNLPSIPENATVTERKEMEELRLRMEQRIWRIKVLKIREREGNGNEIVGQRDLEDKEECNTPGQDENVGGHIDAGDETDVDEEDEESGIEDTDTPGERRVLRSRKGK</sequence>
<feature type="region of interest" description="Disordered" evidence="1">
    <location>
        <begin position="283"/>
        <end position="317"/>
    </location>
</feature>
<feature type="compositionally biased region" description="Acidic residues" evidence="1">
    <location>
        <begin position="143"/>
        <end position="153"/>
    </location>
</feature>
<comment type="caution">
    <text evidence="2">The sequence shown here is derived from an EMBL/GenBank/DDBJ whole genome shotgun (WGS) entry which is preliminary data.</text>
</comment>
<dbReference type="AlphaFoldDB" id="A0A364N5N4"/>
<organism evidence="2 3">
    <name type="scientific">Stemphylium lycopersici</name>
    <name type="common">Tomato gray leaf spot disease fungus</name>
    <name type="synonym">Thyrospora lycopersici</name>
    <dbReference type="NCBI Taxonomy" id="183478"/>
    <lineage>
        <taxon>Eukaryota</taxon>
        <taxon>Fungi</taxon>
        <taxon>Dikarya</taxon>
        <taxon>Ascomycota</taxon>
        <taxon>Pezizomycotina</taxon>
        <taxon>Dothideomycetes</taxon>
        <taxon>Pleosporomycetidae</taxon>
        <taxon>Pleosporales</taxon>
        <taxon>Pleosporineae</taxon>
        <taxon>Pleosporaceae</taxon>
        <taxon>Stemphylium</taxon>
    </lineage>
</organism>
<protein>
    <submittedName>
        <fullName evidence="2">Uncharacterized protein</fullName>
    </submittedName>
</protein>